<comment type="caution">
    <text evidence="3">The sequence shown here is derived from an EMBL/GenBank/DDBJ whole genome shotgun (WGS) entry which is preliminary data.</text>
</comment>
<evidence type="ECO:0000313" key="3">
    <source>
        <dbReference type="EMBL" id="MDQ0008245.1"/>
    </source>
</evidence>
<protein>
    <submittedName>
        <fullName evidence="3">Lysophospholipase L1-like esterase</fullName>
    </submittedName>
</protein>
<dbReference type="RefSeq" id="WP_306846897.1">
    <property type="nucleotide sequence ID" value="NZ_JAUSSK010000001.1"/>
</dbReference>
<evidence type="ECO:0000313" key="4">
    <source>
        <dbReference type="Proteomes" id="UP001237737"/>
    </source>
</evidence>
<keyword evidence="4" id="KW-1185">Reference proteome</keyword>
<feature type="domain" description="SGNH hydrolase-type esterase" evidence="2">
    <location>
        <begin position="226"/>
        <end position="417"/>
    </location>
</feature>
<dbReference type="InterPro" id="IPR053140">
    <property type="entry name" value="GDSL_Rv0518-like"/>
</dbReference>
<organism evidence="3 4">
    <name type="scientific">Luteibacter jiangsuensis</name>
    <dbReference type="NCBI Taxonomy" id="637577"/>
    <lineage>
        <taxon>Bacteria</taxon>
        <taxon>Pseudomonadati</taxon>
        <taxon>Pseudomonadota</taxon>
        <taxon>Gammaproteobacteria</taxon>
        <taxon>Lysobacterales</taxon>
        <taxon>Rhodanobacteraceae</taxon>
        <taxon>Luteibacter</taxon>
    </lineage>
</organism>
<dbReference type="InterPro" id="IPR013830">
    <property type="entry name" value="SGNH_hydro"/>
</dbReference>
<dbReference type="InterPro" id="IPR036514">
    <property type="entry name" value="SGNH_hydro_sf"/>
</dbReference>
<sequence>MATKLFSKAGFFGVALAVTGALGAVAQASAAPTETQVWREAYQSSPAHYDPLAPEFIKMLVEKFKMPPEAVEQMRPQTASGTQRVRLAVSARGPQIRIRISNEEGTDPLVLAAASVGLAGEGYVSKSGTLKSITFGGRRSVSVPVGAPVLSDPITLPVAPGTELIVSTYATGSFKLDPLGGGTVVVAAGDQTMKNELAGGTPMVGRPAVTGVAVLSPPSRRVIATLGDSITDGNRPALTETRSWPEALASRLAARRSGGDYAVVNAGIGGNRVLGSGWGPSALARLDRDVLRIDGLSHLIVLEGSNDIGMSGHAVFGNHPVVTPEDLIAGYRQIIARAHARGVQVIIGTIMPFGSSMTHYSPGNERTRQAVNRWIRTSREADGVIDFDQVARDPANPVNMRAEFGSEDGLHPGAAGYVAMGEAVDLSVFK</sequence>
<evidence type="ECO:0000259" key="2">
    <source>
        <dbReference type="Pfam" id="PF13472"/>
    </source>
</evidence>
<dbReference type="SUPFAM" id="SSF52266">
    <property type="entry name" value="SGNH hydrolase"/>
    <property type="match status" value="1"/>
</dbReference>
<proteinExistence type="predicted"/>
<feature type="signal peptide" evidence="1">
    <location>
        <begin position="1"/>
        <end position="30"/>
    </location>
</feature>
<accession>A0ABT9STX8</accession>
<dbReference type="EMBL" id="JAUSSK010000001">
    <property type="protein sequence ID" value="MDQ0008245.1"/>
    <property type="molecule type" value="Genomic_DNA"/>
</dbReference>
<dbReference type="Gene3D" id="3.40.50.1110">
    <property type="entry name" value="SGNH hydrolase"/>
    <property type="match status" value="1"/>
</dbReference>
<dbReference type="CDD" id="cd01830">
    <property type="entry name" value="XynE_like"/>
    <property type="match status" value="1"/>
</dbReference>
<evidence type="ECO:0000256" key="1">
    <source>
        <dbReference type="SAM" id="SignalP"/>
    </source>
</evidence>
<name>A0ABT9STX8_9GAMM</name>
<dbReference type="PANTHER" id="PTHR43784:SF2">
    <property type="entry name" value="GDSL-LIKE LIPASE_ACYLHYDROLASE, PUTATIVE (AFU_ORTHOLOGUE AFUA_2G00820)-RELATED"/>
    <property type="match status" value="1"/>
</dbReference>
<reference evidence="3 4" key="1">
    <citation type="submission" date="2023-07" db="EMBL/GenBank/DDBJ databases">
        <title>Sorghum-associated microbial communities from plants grown in Nebraska, USA.</title>
        <authorList>
            <person name="Schachtman D."/>
        </authorList>
    </citation>
    <scope>NUCLEOTIDE SEQUENCE [LARGE SCALE GENOMIC DNA]</scope>
    <source>
        <strain evidence="3 4">CC60</strain>
    </source>
</reference>
<feature type="chain" id="PRO_5046156469" evidence="1">
    <location>
        <begin position="31"/>
        <end position="430"/>
    </location>
</feature>
<dbReference type="Pfam" id="PF13472">
    <property type="entry name" value="Lipase_GDSL_2"/>
    <property type="match status" value="1"/>
</dbReference>
<keyword evidence="1" id="KW-0732">Signal</keyword>
<gene>
    <name evidence="3" type="ORF">J2T07_000404</name>
</gene>
<dbReference type="PANTHER" id="PTHR43784">
    <property type="entry name" value="GDSL-LIKE LIPASE/ACYLHYDROLASE, PUTATIVE (AFU_ORTHOLOGUE AFUA_2G00820)-RELATED"/>
    <property type="match status" value="1"/>
</dbReference>
<dbReference type="Proteomes" id="UP001237737">
    <property type="component" value="Unassembled WGS sequence"/>
</dbReference>